<reference evidence="1" key="1">
    <citation type="submission" date="2023-02" db="EMBL/GenBank/DDBJ databases">
        <title>Nocardiopsis ansamitocini NBRC 112285.</title>
        <authorList>
            <person name="Ichikawa N."/>
            <person name="Sato H."/>
            <person name="Tonouchi N."/>
        </authorList>
    </citation>
    <scope>NUCLEOTIDE SEQUENCE</scope>
    <source>
        <strain evidence="1">NBRC 112285</strain>
    </source>
</reference>
<dbReference type="AlphaFoldDB" id="A0A9W6P901"/>
<keyword evidence="2" id="KW-1185">Reference proteome</keyword>
<name>A0A9W6P901_9ACTN</name>
<gene>
    <name evidence="1" type="ORF">Nans01_41610</name>
</gene>
<evidence type="ECO:0000313" key="2">
    <source>
        <dbReference type="Proteomes" id="UP001165092"/>
    </source>
</evidence>
<accession>A0A9W6P901</accession>
<organism evidence="1 2">
    <name type="scientific">Nocardiopsis ansamitocini</name>
    <dbReference type="NCBI Taxonomy" id="1670832"/>
    <lineage>
        <taxon>Bacteria</taxon>
        <taxon>Bacillati</taxon>
        <taxon>Actinomycetota</taxon>
        <taxon>Actinomycetes</taxon>
        <taxon>Streptosporangiales</taxon>
        <taxon>Nocardiopsidaceae</taxon>
        <taxon>Nocardiopsis</taxon>
    </lineage>
</organism>
<dbReference type="EMBL" id="BSQG01000009">
    <property type="protein sequence ID" value="GLU49810.1"/>
    <property type="molecule type" value="Genomic_DNA"/>
</dbReference>
<dbReference type="Proteomes" id="UP001165092">
    <property type="component" value="Unassembled WGS sequence"/>
</dbReference>
<protein>
    <submittedName>
        <fullName evidence="1">Uncharacterized protein</fullName>
    </submittedName>
</protein>
<evidence type="ECO:0000313" key="1">
    <source>
        <dbReference type="EMBL" id="GLU49810.1"/>
    </source>
</evidence>
<sequence length="65" mass="7451">MPVGAQEMVRRVIRADGQHRTVEVVHYVDRGVAHATRLVGLSETRKDLTLYRMRDTVRVSTVEEC</sequence>
<comment type="caution">
    <text evidence="1">The sequence shown here is derived from an EMBL/GenBank/DDBJ whole genome shotgun (WGS) entry which is preliminary data.</text>
</comment>
<proteinExistence type="predicted"/>